<protein>
    <submittedName>
        <fullName evidence="2">Methylaspartate mutase sigma subunit</fullName>
    </submittedName>
</protein>
<dbReference type="PROSITE" id="PS51332">
    <property type="entry name" value="B12_BINDING"/>
    <property type="match status" value="1"/>
</dbReference>
<dbReference type="InterPro" id="IPR036724">
    <property type="entry name" value="Cobalamin-bd_sf"/>
</dbReference>
<dbReference type="RefSeq" id="WP_088972088.1">
    <property type="nucleotide sequence ID" value="NZ_JBHLYF010000004.1"/>
</dbReference>
<dbReference type="Proteomes" id="UP000198210">
    <property type="component" value="Chromosome I"/>
</dbReference>
<organism evidence="2 3">
    <name type="scientific">Micromonospora siamensis</name>
    <dbReference type="NCBI Taxonomy" id="299152"/>
    <lineage>
        <taxon>Bacteria</taxon>
        <taxon>Bacillati</taxon>
        <taxon>Actinomycetota</taxon>
        <taxon>Actinomycetes</taxon>
        <taxon>Micromonosporales</taxon>
        <taxon>Micromonosporaceae</taxon>
        <taxon>Micromonospora</taxon>
    </lineage>
</organism>
<dbReference type="SUPFAM" id="SSF52242">
    <property type="entry name" value="Cobalamin (vitamin B12)-binding domain"/>
    <property type="match status" value="1"/>
</dbReference>
<name>A0A1C5J800_9ACTN</name>
<accession>A0A1C5J800</accession>
<dbReference type="AlphaFoldDB" id="A0A1C5J800"/>
<dbReference type="Pfam" id="PF02310">
    <property type="entry name" value="B12-binding"/>
    <property type="match status" value="1"/>
</dbReference>
<evidence type="ECO:0000313" key="2">
    <source>
        <dbReference type="EMBL" id="SCG66700.1"/>
    </source>
</evidence>
<evidence type="ECO:0000259" key="1">
    <source>
        <dbReference type="PROSITE" id="PS51332"/>
    </source>
</evidence>
<dbReference type="Gene3D" id="3.40.50.280">
    <property type="entry name" value="Cobalamin-binding domain"/>
    <property type="match status" value="1"/>
</dbReference>
<evidence type="ECO:0000313" key="3">
    <source>
        <dbReference type="Proteomes" id="UP000198210"/>
    </source>
</evidence>
<keyword evidence="3" id="KW-1185">Reference proteome</keyword>
<feature type="domain" description="B12-binding" evidence="1">
    <location>
        <begin position="14"/>
        <end position="149"/>
    </location>
</feature>
<dbReference type="GO" id="GO:0031419">
    <property type="term" value="F:cobalamin binding"/>
    <property type="evidence" value="ECO:0007669"/>
    <property type="project" value="InterPro"/>
</dbReference>
<proteinExistence type="predicted"/>
<dbReference type="GO" id="GO:0046872">
    <property type="term" value="F:metal ion binding"/>
    <property type="evidence" value="ECO:0007669"/>
    <property type="project" value="InterPro"/>
</dbReference>
<dbReference type="InterPro" id="IPR006158">
    <property type="entry name" value="Cobalamin-bd"/>
</dbReference>
<gene>
    <name evidence="2" type="ORF">GA0074704_4217</name>
</gene>
<reference evidence="2 3" key="1">
    <citation type="submission" date="2016-06" db="EMBL/GenBank/DDBJ databases">
        <authorList>
            <person name="Kjaerup R.B."/>
            <person name="Dalgaard T.S."/>
            <person name="Juul-Madsen H.R."/>
        </authorList>
    </citation>
    <scope>NUCLEOTIDE SEQUENCE [LARGE SCALE GENOMIC DNA]</scope>
    <source>
        <strain evidence="2 3">DSM 45097</strain>
    </source>
</reference>
<sequence>MATTSPTSPWTGRELTAILSSTSSDSHMWNLTYMQLLLEEHGYRVTNLGACVPTEVLAERCADDSPTLIVISTVNGHGHLDGAHAVRRLRQIPSLAATPTVIGGKLGIHSVDQDEVRHLRDAGFDAVFGDTAADLDEFSVFLRDLAADVQTTAVAPPVLLDAEATFTPAAALPLPHQPGELA</sequence>
<dbReference type="EMBL" id="LT607751">
    <property type="protein sequence ID" value="SCG66700.1"/>
    <property type="molecule type" value="Genomic_DNA"/>
</dbReference>